<evidence type="ECO:0000313" key="2">
    <source>
        <dbReference type="EMBL" id="EIJ42361.1"/>
    </source>
</evidence>
<name>I3CFG8_9GAMM</name>
<organism evidence="2 3">
    <name type="scientific">Beggiatoa alba B18LD</name>
    <dbReference type="NCBI Taxonomy" id="395493"/>
    <lineage>
        <taxon>Bacteria</taxon>
        <taxon>Pseudomonadati</taxon>
        <taxon>Pseudomonadota</taxon>
        <taxon>Gammaproteobacteria</taxon>
        <taxon>Thiotrichales</taxon>
        <taxon>Thiotrichaceae</taxon>
        <taxon>Beggiatoa</taxon>
    </lineage>
</organism>
<keyword evidence="1" id="KW-0812">Transmembrane</keyword>
<dbReference type="HOGENOM" id="CLU_1871373_0_0_6"/>
<keyword evidence="1" id="KW-0472">Membrane</keyword>
<keyword evidence="1" id="KW-1133">Transmembrane helix</keyword>
<feature type="transmembrane region" description="Helical" evidence="1">
    <location>
        <begin position="115"/>
        <end position="135"/>
    </location>
</feature>
<evidence type="ECO:0000313" key="3">
    <source>
        <dbReference type="Proteomes" id="UP000005744"/>
    </source>
</evidence>
<keyword evidence="3" id="KW-1185">Reference proteome</keyword>
<gene>
    <name evidence="2" type="ORF">BegalDRAFT_1473</name>
</gene>
<reference evidence="2 3" key="1">
    <citation type="submission" date="2011-11" db="EMBL/GenBank/DDBJ databases">
        <title>Improved High-Quality Draft sequence of Beggiatoa alba B18lD.</title>
        <authorList>
            <consortium name="US DOE Joint Genome Institute"/>
            <person name="Lucas S."/>
            <person name="Han J."/>
            <person name="Lapidus A."/>
            <person name="Cheng J.-F."/>
            <person name="Goodwin L."/>
            <person name="Pitluck S."/>
            <person name="Peters L."/>
            <person name="Mikhailova N."/>
            <person name="Held B."/>
            <person name="Detter J.C."/>
            <person name="Han C."/>
            <person name="Tapia R."/>
            <person name="Land M."/>
            <person name="Hauser L."/>
            <person name="Kyrpides N."/>
            <person name="Ivanova N."/>
            <person name="Pagani I."/>
            <person name="Samuel K."/>
            <person name="Teske A."/>
            <person name="Mueller J."/>
            <person name="Woyke T."/>
        </authorList>
    </citation>
    <scope>NUCLEOTIDE SEQUENCE [LARGE SCALE GENOMIC DNA]</scope>
    <source>
        <strain evidence="2 3">B18LD</strain>
    </source>
</reference>
<dbReference type="Proteomes" id="UP000005744">
    <property type="component" value="Unassembled WGS sequence"/>
</dbReference>
<sequence>MVLSAFCCAEEATEPPPQCGNEGQPACMVTGEKVEVPDDDFVEQIANDSVNELEGGFHPEESSNDYWIPFVVPDLDLSGSCPDLNFDFSHIKFGNNYLPNVEFSLWCDTLTSTEGFARAIFSLVWLLTAMIIVLGA</sequence>
<protein>
    <submittedName>
        <fullName evidence="2">Uncharacterized protein</fullName>
    </submittedName>
</protein>
<accession>I3CFG8</accession>
<evidence type="ECO:0000256" key="1">
    <source>
        <dbReference type="SAM" id="Phobius"/>
    </source>
</evidence>
<proteinExistence type="predicted"/>
<dbReference type="EMBL" id="JH600070">
    <property type="protein sequence ID" value="EIJ42361.1"/>
    <property type="molecule type" value="Genomic_DNA"/>
</dbReference>
<dbReference type="STRING" id="395493.BegalDRAFT_1473"/>
<dbReference type="AlphaFoldDB" id="I3CFG8"/>